<evidence type="ECO:0000313" key="2">
    <source>
        <dbReference type="EMBL" id="AEB07258.1"/>
    </source>
</evidence>
<evidence type="ECO:0000256" key="1">
    <source>
        <dbReference type="SAM" id="Phobius"/>
    </source>
</evidence>
<feature type="transmembrane region" description="Helical" evidence="1">
    <location>
        <begin position="18"/>
        <end position="45"/>
    </location>
</feature>
<reference evidence="3" key="1">
    <citation type="journal article" date="2013" name="Stand. Genomic Sci.">
        <title>Complete genome sequence of Coriobacterium glomerans type strain (PW2(T)) from the midgut of Pyrrhocoris apterus L. (red soldier bug).</title>
        <authorList>
            <person name="Stackebrandt E."/>
            <person name="Zeytun A."/>
            <person name="Lapidus A."/>
            <person name="Nolan M."/>
            <person name="Lucas S."/>
            <person name="Hammon N."/>
            <person name="Deshpande S."/>
            <person name="Cheng J.F."/>
            <person name="Tapia R."/>
            <person name="Goodwin L.A."/>
            <person name="Pitluck S."/>
            <person name="Liolios K."/>
            <person name="Pagani I."/>
            <person name="Ivanova N."/>
            <person name="Mavromatis K."/>
            <person name="Mikhailova N."/>
            <person name="Huntemann M."/>
            <person name="Pati A."/>
            <person name="Chen A."/>
            <person name="Palaniappan K."/>
            <person name="Chang Y.J."/>
            <person name="Land M."/>
            <person name="Hauser L."/>
            <person name="Rohde M."/>
            <person name="Pukall R."/>
            <person name="Goker M."/>
            <person name="Detter J.C."/>
            <person name="Woyke T."/>
            <person name="Bristow J."/>
            <person name="Eisen J.A."/>
            <person name="Markowitz V."/>
            <person name="Hugenholtz P."/>
            <person name="Kyrpides N.C."/>
            <person name="Klenk H.P."/>
        </authorList>
    </citation>
    <scope>NUCLEOTIDE SEQUENCE</scope>
    <source>
        <strain evidence="3">ATCC 49209 / DSM 20642 / JCM 10262 / PW2</strain>
    </source>
</reference>
<accession>F2N875</accession>
<feature type="transmembrane region" description="Helical" evidence="1">
    <location>
        <begin position="95"/>
        <end position="113"/>
    </location>
</feature>
<dbReference type="InterPro" id="IPR021683">
    <property type="entry name" value="DUF3267"/>
</dbReference>
<protein>
    <recommendedName>
        <fullName evidence="4">DUF3267 domain-containing protein</fullName>
    </recommendedName>
</protein>
<dbReference type="AlphaFoldDB" id="F2N875"/>
<keyword evidence="1" id="KW-0812">Transmembrane</keyword>
<dbReference type="KEGG" id="cgo:Corgl_1152"/>
<evidence type="ECO:0000313" key="3">
    <source>
        <dbReference type="Proteomes" id="UP000006851"/>
    </source>
</evidence>
<dbReference type="Proteomes" id="UP000006851">
    <property type="component" value="Chromosome"/>
</dbReference>
<dbReference type="RefSeq" id="WP_013709001.1">
    <property type="nucleotide sequence ID" value="NC_015389.1"/>
</dbReference>
<feature type="transmembrane region" description="Helical" evidence="1">
    <location>
        <begin position="144"/>
        <end position="164"/>
    </location>
</feature>
<organism evidence="2 3">
    <name type="scientific">Coriobacterium glomerans (strain ATCC 49209 / DSM 20642 / JCM 10262 / PW2)</name>
    <dbReference type="NCBI Taxonomy" id="700015"/>
    <lineage>
        <taxon>Bacteria</taxon>
        <taxon>Bacillati</taxon>
        <taxon>Actinomycetota</taxon>
        <taxon>Coriobacteriia</taxon>
        <taxon>Coriobacteriales</taxon>
        <taxon>Coriobacteriaceae</taxon>
        <taxon>Coriobacterium</taxon>
    </lineage>
</organism>
<evidence type="ECO:0008006" key="4">
    <source>
        <dbReference type="Google" id="ProtNLM"/>
    </source>
</evidence>
<keyword evidence="1" id="KW-0472">Membrane</keyword>
<dbReference type="STRING" id="700015.Corgl_1152"/>
<feature type="transmembrane region" description="Helical" evidence="1">
    <location>
        <begin position="57"/>
        <end position="75"/>
    </location>
</feature>
<keyword evidence="3" id="KW-1185">Reference proteome</keyword>
<dbReference type="OrthoDB" id="3192213at2"/>
<dbReference type="eggNOG" id="ENOG5031TMK">
    <property type="taxonomic scope" value="Bacteria"/>
</dbReference>
<dbReference type="EMBL" id="CP002628">
    <property type="protein sequence ID" value="AEB07258.1"/>
    <property type="molecule type" value="Genomic_DNA"/>
</dbReference>
<dbReference type="Pfam" id="PF11667">
    <property type="entry name" value="DUF3267"/>
    <property type="match status" value="1"/>
</dbReference>
<keyword evidence="1" id="KW-1133">Transmembrane helix</keyword>
<proteinExistence type="predicted"/>
<gene>
    <name evidence="2" type="ordered locus">Corgl_1152</name>
</gene>
<sequence>MTEIGSIHTFDDSGFLRWITGCALAVLLAGAALLIVAVSALHLVPFGPAGALGSMPIWIRIGISLASLAGTLILHELTHALLFKLLAPAGARVTFGANWRVGMIFACAQGVIYTRRHYQMIAVAPSVAVSGLALALGAATGDLLVGLGVGILHLSCCTGDWGYLRAIRRNAAITHCEDMLWGVRFYGDGPGAFDDRGACPRHDSSGGS</sequence>
<name>F2N875_CORGP</name>
<dbReference type="HOGENOM" id="CLU_091275_0_0_11"/>